<evidence type="ECO:0000313" key="3">
    <source>
        <dbReference type="Proteomes" id="UP000769780"/>
    </source>
</evidence>
<feature type="transmembrane region" description="Helical" evidence="1">
    <location>
        <begin position="21"/>
        <end position="42"/>
    </location>
</feature>
<feature type="transmembrane region" description="Helical" evidence="1">
    <location>
        <begin position="230"/>
        <end position="247"/>
    </location>
</feature>
<feature type="transmembrane region" description="Helical" evidence="1">
    <location>
        <begin position="183"/>
        <end position="203"/>
    </location>
</feature>
<reference evidence="2 3" key="1">
    <citation type="submission" date="2020-07" db="EMBL/GenBank/DDBJ databases">
        <title>Fungal Genomes of the International Space Station.</title>
        <authorList>
            <person name="Seuylemezian A."/>
            <person name="Singh N.K."/>
            <person name="Wood J."/>
            <person name="Venkateswaran K."/>
        </authorList>
    </citation>
    <scope>NUCLEOTIDE SEQUENCE [LARGE SCALE GENOMIC DNA]</scope>
    <source>
        <strain evidence="2 3">PL-B2</strain>
    </source>
</reference>
<name>A0ABS7K7J0_9BACI</name>
<gene>
    <name evidence="2" type="ORF">H0185_14880</name>
</gene>
<keyword evidence="1" id="KW-1133">Transmembrane helix</keyword>
<evidence type="ECO:0000313" key="2">
    <source>
        <dbReference type="EMBL" id="MBY0098085.1"/>
    </source>
</evidence>
<feature type="transmembrane region" description="Helical" evidence="1">
    <location>
        <begin position="115"/>
        <end position="140"/>
    </location>
</feature>
<accession>A0ABS7K7J0</accession>
<feature type="transmembrane region" description="Helical" evidence="1">
    <location>
        <begin position="160"/>
        <end position="176"/>
    </location>
</feature>
<organism evidence="2 3">
    <name type="scientific">Mesobacillus maritimus</name>
    <dbReference type="NCBI Taxonomy" id="1643336"/>
    <lineage>
        <taxon>Bacteria</taxon>
        <taxon>Bacillati</taxon>
        <taxon>Bacillota</taxon>
        <taxon>Bacilli</taxon>
        <taxon>Bacillales</taxon>
        <taxon>Bacillaceae</taxon>
        <taxon>Mesobacillus</taxon>
    </lineage>
</organism>
<sequence length="255" mass="28221">MKKWVVLFRKEWLEMSRNYKIIWVPLVFILFGLLQPVTNYYMPDILKNASDLPEGTIIEIPLPSSGEVLAQTLGQFNQMGVLVLVLAFMGIVSAERKSGMIKAILVKPVAYSSYITAKWLSAILLSAASIALGMVASWYYTGLLIDPYPFINLVKGTGLYLGWIVFLLTFTVFLSSRLNSSGLVAVCALLVSILLSLSTSLLGKWMEWSPAQLTTAASSFLVDGRVEGPLFLPLVITGVLVVIFLFLSTTNWQRK</sequence>
<feature type="transmembrane region" description="Helical" evidence="1">
    <location>
        <begin position="76"/>
        <end position="94"/>
    </location>
</feature>
<evidence type="ECO:0000256" key="1">
    <source>
        <dbReference type="SAM" id="Phobius"/>
    </source>
</evidence>
<keyword evidence="1" id="KW-0472">Membrane</keyword>
<protein>
    <submittedName>
        <fullName evidence="2">ABC transporter permease</fullName>
    </submittedName>
</protein>
<keyword evidence="1" id="KW-0812">Transmembrane</keyword>
<dbReference type="Proteomes" id="UP000769780">
    <property type="component" value="Unassembled WGS sequence"/>
</dbReference>
<proteinExistence type="predicted"/>
<dbReference type="RefSeq" id="WP_221874308.1">
    <property type="nucleotide sequence ID" value="NZ_JACWFH010000019.1"/>
</dbReference>
<keyword evidence="3" id="KW-1185">Reference proteome</keyword>
<dbReference type="EMBL" id="JACWFH010000019">
    <property type="protein sequence ID" value="MBY0098085.1"/>
    <property type="molecule type" value="Genomic_DNA"/>
</dbReference>
<comment type="caution">
    <text evidence="2">The sequence shown here is derived from an EMBL/GenBank/DDBJ whole genome shotgun (WGS) entry which is preliminary data.</text>
</comment>